<dbReference type="Pfam" id="PF00480">
    <property type="entry name" value="ROK"/>
    <property type="match status" value="1"/>
</dbReference>
<dbReference type="InterPro" id="IPR000600">
    <property type="entry name" value="ROK"/>
</dbReference>
<dbReference type="Gene3D" id="3.30.420.40">
    <property type="match status" value="2"/>
</dbReference>
<dbReference type="RefSeq" id="WP_087213898.1">
    <property type="nucleotide sequence ID" value="NZ_NFLC01000003.1"/>
</dbReference>
<evidence type="ECO:0000313" key="3">
    <source>
        <dbReference type="Proteomes" id="UP000196074"/>
    </source>
</evidence>
<evidence type="ECO:0000256" key="1">
    <source>
        <dbReference type="ARBA" id="ARBA00006479"/>
    </source>
</evidence>
<dbReference type="PANTHER" id="PTHR18964:SF170">
    <property type="entry name" value="SUGAR KINASE"/>
    <property type="match status" value="1"/>
</dbReference>
<evidence type="ECO:0000313" key="2">
    <source>
        <dbReference type="EMBL" id="OUQ11339.1"/>
    </source>
</evidence>
<dbReference type="Proteomes" id="UP000196074">
    <property type="component" value="Unassembled WGS sequence"/>
</dbReference>
<gene>
    <name evidence="2" type="ORF">B5E88_02465</name>
</gene>
<accession>A0A1Y4R1C0</accession>
<sequence length="292" mass="31878">MDVLTLDIGGNFIKYAMIDEQLKMHGKGKIPTPNDTLENLFLAIDDIFQKFHALDGLAISMPGAIDSDSGIAYTGGALEYIQELPLVSQLSAKYHIPVWIGNDAKCAGYAEVGYGVLQDVEDAMVLILGTAIGGCIIQNKKVRQGKHFAAGEVSNLMVDYHDPEQLWFMQGGKDGLLAVVQKHLETEEVYTGEEIFALLAAGNEKVEAALDEFARALAVQIFNLQVVLDVEKIAIGGGISAQDILIEKINQQFTSLFTNPNGCIVEIPIVACQYRNDANLLGAYYQFQQVYS</sequence>
<dbReference type="EMBL" id="NFLC01000003">
    <property type="protein sequence ID" value="OUQ11339.1"/>
    <property type="molecule type" value="Genomic_DNA"/>
</dbReference>
<organism evidence="2 3">
    <name type="scientific">Enterococcus cecorum</name>
    <dbReference type="NCBI Taxonomy" id="44008"/>
    <lineage>
        <taxon>Bacteria</taxon>
        <taxon>Bacillati</taxon>
        <taxon>Bacillota</taxon>
        <taxon>Bacilli</taxon>
        <taxon>Lactobacillales</taxon>
        <taxon>Enterococcaceae</taxon>
        <taxon>Enterococcus</taxon>
    </lineage>
</organism>
<protein>
    <recommendedName>
        <fullName evidence="4">ROK family protein</fullName>
    </recommendedName>
</protein>
<dbReference type="SUPFAM" id="SSF53067">
    <property type="entry name" value="Actin-like ATPase domain"/>
    <property type="match status" value="1"/>
</dbReference>
<proteinExistence type="inferred from homology"/>
<comment type="similarity">
    <text evidence="1">Belongs to the ROK (NagC/XylR) family.</text>
</comment>
<evidence type="ECO:0008006" key="4">
    <source>
        <dbReference type="Google" id="ProtNLM"/>
    </source>
</evidence>
<dbReference type="PANTHER" id="PTHR18964">
    <property type="entry name" value="ROK (REPRESSOR, ORF, KINASE) FAMILY"/>
    <property type="match status" value="1"/>
</dbReference>
<name>A0A1Y4R1C0_9ENTE</name>
<dbReference type="CDD" id="cd24152">
    <property type="entry name" value="ASKHA_NBD_ROK-like"/>
    <property type="match status" value="1"/>
</dbReference>
<reference evidence="3" key="1">
    <citation type="submission" date="2017-04" db="EMBL/GenBank/DDBJ databases">
        <title>Function of individual gut microbiota members based on whole genome sequencing of pure cultures obtained from chicken caecum.</title>
        <authorList>
            <person name="Medvecky M."/>
            <person name="Cejkova D."/>
            <person name="Polansky O."/>
            <person name="Karasova D."/>
            <person name="Kubasova T."/>
            <person name="Cizek A."/>
            <person name="Rychlik I."/>
        </authorList>
    </citation>
    <scope>NUCLEOTIDE SEQUENCE [LARGE SCALE GENOMIC DNA]</scope>
    <source>
        <strain evidence="3">An144</strain>
    </source>
</reference>
<dbReference type="InterPro" id="IPR043129">
    <property type="entry name" value="ATPase_NBD"/>
</dbReference>
<dbReference type="AlphaFoldDB" id="A0A1Y4R1C0"/>
<comment type="caution">
    <text evidence="2">The sequence shown here is derived from an EMBL/GenBank/DDBJ whole genome shotgun (WGS) entry which is preliminary data.</text>
</comment>